<dbReference type="PANTHER" id="PTHR38436:SF1">
    <property type="entry name" value="ESTER CYCLASE"/>
    <property type="match status" value="1"/>
</dbReference>
<keyword evidence="1" id="KW-0732">Signal</keyword>
<dbReference type="Proteomes" id="UP000028680">
    <property type="component" value="Chromosome"/>
</dbReference>
<proteinExistence type="predicted"/>
<dbReference type="InterPro" id="IPR037401">
    <property type="entry name" value="SnoaL-like"/>
</dbReference>
<gene>
    <name evidence="3" type="ORF">RCA23_c30970</name>
</gene>
<organism evidence="3 4">
    <name type="scientific">Planktomarina temperata RCA23</name>
    <dbReference type="NCBI Taxonomy" id="666509"/>
    <lineage>
        <taxon>Bacteria</taxon>
        <taxon>Pseudomonadati</taxon>
        <taxon>Pseudomonadota</taxon>
        <taxon>Alphaproteobacteria</taxon>
        <taxon>Rhodobacterales</taxon>
        <taxon>Paracoccaceae</taxon>
        <taxon>Planktomarina</taxon>
    </lineage>
</organism>
<feature type="domain" description="SnoaL-like" evidence="2">
    <location>
        <begin position="36"/>
        <end position="126"/>
    </location>
</feature>
<dbReference type="Pfam" id="PF12680">
    <property type="entry name" value="SnoaL_2"/>
    <property type="match status" value="2"/>
</dbReference>
<protein>
    <recommendedName>
        <fullName evidence="2">SnoaL-like domain-containing protein</fullName>
    </recommendedName>
</protein>
<reference evidence="3 4" key="1">
    <citation type="journal article" date="2014" name="ISME J.">
        <title>Adaptation of an abundant Roseobacter RCA organism to pelagic systems revealed by genomic and transcriptomic analyses.</title>
        <authorList>
            <person name="Voget S."/>
            <person name="Wemheuer B."/>
            <person name="Brinkhoff T."/>
            <person name="Vollmers J."/>
            <person name="Dietrich S."/>
            <person name="Giebel H.A."/>
            <person name="Beardsley C."/>
            <person name="Sardemann C."/>
            <person name="Bakenhus I."/>
            <person name="Billerbeck S."/>
            <person name="Daniel R."/>
            <person name="Simon M."/>
        </authorList>
    </citation>
    <scope>NUCLEOTIDE SEQUENCE [LARGE SCALE GENOMIC DNA]</scope>
    <source>
        <strain evidence="3 4">RCA23</strain>
    </source>
</reference>
<dbReference type="InterPro" id="IPR009959">
    <property type="entry name" value="Cyclase_SnoaL-like"/>
</dbReference>
<dbReference type="EMBL" id="CP003984">
    <property type="protein sequence ID" value="AII88597.1"/>
    <property type="molecule type" value="Genomic_DNA"/>
</dbReference>
<dbReference type="GO" id="GO:0030638">
    <property type="term" value="P:polyketide metabolic process"/>
    <property type="evidence" value="ECO:0007669"/>
    <property type="project" value="InterPro"/>
</dbReference>
<keyword evidence="4" id="KW-1185">Reference proteome</keyword>
<dbReference type="AlphaFoldDB" id="A0AAN0VJS6"/>
<dbReference type="RefSeq" id="WP_044051122.1">
    <property type="nucleotide sequence ID" value="NZ_CP003984.1"/>
</dbReference>
<dbReference type="KEGG" id="ptp:RCA23_c30970"/>
<accession>A0AAN0VJS6</accession>
<dbReference type="InterPro" id="IPR032710">
    <property type="entry name" value="NTF2-like_dom_sf"/>
</dbReference>
<evidence type="ECO:0000313" key="4">
    <source>
        <dbReference type="Proteomes" id="UP000028680"/>
    </source>
</evidence>
<feature type="chain" id="PRO_5043038089" description="SnoaL-like domain-containing protein" evidence="1">
    <location>
        <begin position="23"/>
        <end position="277"/>
    </location>
</feature>
<evidence type="ECO:0000259" key="2">
    <source>
        <dbReference type="Pfam" id="PF12680"/>
    </source>
</evidence>
<sequence>MSKSLTGLTLATTLSLTGVAVAAEGLSQKDLARGLLEQGLAQGDRGFIMDHVAEGYIQHNPQAADRRQGLLDFVDFIQTMDPPMKVTPLRMITDGAYTVVHQESEFFGPKVIIDVFRFEDGKIAEHWDSIQDRVTETANGRTMTDGATEIADLDKTEANKALVQALVADVLIGGNIEKIDTYIRPDYRQHNPYVADTRDGLKQFITYLADSNIAFGYEKVHLTLGEGNFVFTQSEGIYDGAATAFYDLWRVEDGKIAEHWDVVQTIPEEFAHDNGMF</sequence>
<feature type="signal peptide" evidence="1">
    <location>
        <begin position="1"/>
        <end position="22"/>
    </location>
</feature>
<feature type="domain" description="SnoaL-like" evidence="2">
    <location>
        <begin position="164"/>
        <end position="259"/>
    </location>
</feature>
<evidence type="ECO:0000313" key="3">
    <source>
        <dbReference type="EMBL" id="AII88597.1"/>
    </source>
</evidence>
<evidence type="ECO:0000256" key="1">
    <source>
        <dbReference type="SAM" id="SignalP"/>
    </source>
</evidence>
<dbReference type="Gene3D" id="3.10.450.50">
    <property type="match status" value="2"/>
</dbReference>
<dbReference type="PANTHER" id="PTHR38436">
    <property type="entry name" value="POLYKETIDE CYCLASE SNOAL-LIKE DOMAIN"/>
    <property type="match status" value="1"/>
</dbReference>
<dbReference type="SUPFAM" id="SSF54427">
    <property type="entry name" value="NTF2-like"/>
    <property type="match status" value="2"/>
</dbReference>
<name>A0AAN0VJS6_9RHOB</name>